<evidence type="ECO:0000313" key="1">
    <source>
        <dbReference type="EMBL" id="QHU20157.1"/>
    </source>
</evidence>
<dbReference type="Gene3D" id="1.25.40.20">
    <property type="entry name" value="Ankyrin repeat-containing domain"/>
    <property type="match status" value="1"/>
</dbReference>
<reference evidence="1" key="1">
    <citation type="journal article" date="2020" name="Nature">
        <title>Giant virus diversity and host interactions through global metagenomics.</title>
        <authorList>
            <person name="Schulz F."/>
            <person name="Roux S."/>
            <person name="Paez-Espino D."/>
            <person name="Jungbluth S."/>
            <person name="Walsh D.A."/>
            <person name="Denef V.J."/>
            <person name="McMahon K.D."/>
            <person name="Konstantinidis K.T."/>
            <person name="Eloe-Fadrosh E.A."/>
            <person name="Kyrpides N.C."/>
            <person name="Woyke T."/>
        </authorList>
    </citation>
    <scope>NUCLEOTIDE SEQUENCE</scope>
    <source>
        <strain evidence="1">GVMAG-S-3300013014-136</strain>
    </source>
</reference>
<sequence length="164" mass="18929">MFACTTLICTLVEDNNIEAMKKVIDAGFILQNNDAATFETMSHVATRAMIRLLHLHAHADLNAFQGYFREHFLIRGHYEVVEYLGENGISVNTIDTTTMDDQLLQIYHEALINYMRWVDLKTRALARVQRKIFFKVFPKIYSNPAFAMAEASRSYDRLFGVETI</sequence>
<organism evidence="1">
    <name type="scientific">viral metagenome</name>
    <dbReference type="NCBI Taxonomy" id="1070528"/>
    <lineage>
        <taxon>unclassified sequences</taxon>
        <taxon>metagenomes</taxon>
        <taxon>organismal metagenomes</taxon>
    </lineage>
</organism>
<dbReference type="InterPro" id="IPR036770">
    <property type="entry name" value="Ankyrin_rpt-contain_sf"/>
</dbReference>
<dbReference type="EMBL" id="MN740962">
    <property type="protein sequence ID" value="QHU20157.1"/>
    <property type="molecule type" value="Genomic_DNA"/>
</dbReference>
<name>A0A6C0KTZ4_9ZZZZ</name>
<protein>
    <submittedName>
        <fullName evidence="1">Uncharacterized protein</fullName>
    </submittedName>
</protein>
<proteinExistence type="predicted"/>
<accession>A0A6C0KTZ4</accession>
<dbReference type="AlphaFoldDB" id="A0A6C0KTZ4"/>